<proteinExistence type="predicted"/>
<protein>
    <recommendedName>
        <fullName evidence="3">DUF4183 domain-containing protein</fullName>
    </recommendedName>
</protein>
<evidence type="ECO:0008006" key="3">
    <source>
        <dbReference type="Google" id="ProtNLM"/>
    </source>
</evidence>
<keyword evidence="2" id="KW-1185">Reference proteome</keyword>
<dbReference type="EMBL" id="JBHUHZ010000001">
    <property type="protein sequence ID" value="MFD2160907.1"/>
    <property type="molecule type" value="Genomic_DNA"/>
</dbReference>
<reference evidence="2" key="1">
    <citation type="journal article" date="2019" name="Int. J. Syst. Evol. Microbiol.">
        <title>The Global Catalogue of Microorganisms (GCM) 10K type strain sequencing project: providing services to taxonomists for standard genome sequencing and annotation.</title>
        <authorList>
            <consortium name="The Broad Institute Genomics Platform"/>
            <consortium name="The Broad Institute Genome Sequencing Center for Infectious Disease"/>
            <person name="Wu L."/>
            <person name="Ma J."/>
        </authorList>
    </citation>
    <scope>NUCLEOTIDE SEQUENCE [LARGE SCALE GENOMIC DNA]</scope>
    <source>
        <strain evidence="2">KCTC 42217</strain>
    </source>
</reference>
<gene>
    <name evidence="1" type="ORF">ACFSJU_00775</name>
</gene>
<evidence type="ECO:0000313" key="1">
    <source>
        <dbReference type="EMBL" id="MFD2160907.1"/>
    </source>
</evidence>
<dbReference type="Proteomes" id="UP001597387">
    <property type="component" value="Unassembled WGS sequence"/>
</dbReference>
<sequence length="128" mass="14336">MKKILLLCLPVILLINSCKKEYIIPNRTIIVNLSSGQWVPLNGGRSYTTAINVPELDDYMNERGGVLVYLSFGDRTYEQIPQLYNGDSYSYVTRPGQVVLEVQEYDGLGTVSPPPGMTVKIVLMESDF</sequence>
<accession>A0ABW4ZGE1</accession>
<comment type="caution">
    <text evidence="1">The sequence shown here is derived from an EMBL/GenBank/DDBJ whole genome shotgun (WGS) entry which is preliminary data.</text>
</comment>
<evidence type="ECO:0000313" key="2">
    <source>
        <dbReference type="Proteomes" id="UP001597387"/>
    </source>
</evidence>
<name>A0ABW4ZGE1_9SPHI</name>
<organism evidence="1 2">
    <name type="scientific">Paradesertivirga mongoliensis</name>
    <dbReference type="NCBI Taxonomy" id="2100740"/>
    <lineage>
        <taxon>Bacteria</taxon>
        <taxon>Pseudomonadati</taxon>
        <taxon>Bacteroidota</taxon>
        <taxon>Sphingobacteriia</taxon>
        <taxon>Sphingobacteriales</taxon>
        <taxon>Sphingobacteriaceae</taxon>
        <taxon>Paradesertivirga</taxon>
    </lineage>
</organism>
<dbReference type="RefSeq" id="WP_255905137.1">
    <property type="nucleotide sequence ID" value="NZ_JAFMZO010000005.1"/>
</dbReference>